<comment type="caution">
    <text evidence="1">The sequence shown here is derived from an EMBL/GenBank/DDBJ whole genome shotgun (WGS) entry which is preliminary data.</text>
</comment>
<name>A0ACA9PA13_9GLOM</name>
<dbReference type="EMBL" id="CAJVPT010029936">
    <property type="protein sequence ID" value="CAG8692490.1"/>
    <property type="molecule type" value="Genomic_DNA"/>
</dbReference>
<gene>
    <name evidence="1" type="ORF">ACOLOM_LOCUS9883</name>
</gene>
<keyword evidence="2" id="KW-1185">Reference proteome</keyword>
<sequence>MSTTTPQVNDQGNVVMGQELLKNEEHLSGKSDFEAAIQQEYDHLSKVHPTSNDIPSFLKLTLDAGIKSQVKSLYRHGAMAECNQKLEDWKFCLSLKMLSPEEKRKAWLQHRAQWWAERRVNGSSEDVWDIRT</sequence>
<protein>
    <submittedName>
        <fullName evidence="1">15514_t:CDS:1</fullName>
    </submittedName>
</protein>
<accession>A0ACA9PA13</accession>
<organism evidence="1 2">
    <name type="scientific">Acaulospora colombiana</name>
    <dbReference type="NCBI Taxonomy" id="27376"/>
    <lineage>
        <taxon>Eukaryota</taxon>
        <taxon>Fungi</taxon>
        <taxon>Fungi incertae sedis</taxon>
        <taxon>Mucoromycota</taxon>
        <taxon>Glomeromycotina</taxon>
        <taxon>Glomeromycetes</taxon>
        <taxon>Diversisporales</taxon>
        <taxon>Acaulosporaceae</taxon>
        <taxon>Acaulospora</taxon>
    </lineage>
</organism>
<reference evidence="1" key="1">
    <citation type="submission" date="2021-06" db="EMBL/GenBank/DDBJ databases">
        <authorList>
            <person name="Kallberg Y."/>
            <person name="Tangrot J."/>
            <person name="Rosling A."/>
        </authorList>
    </citation>
    <scope>NUCLEOTIDE SEQUENCE</scope>
    <source>
        <strain evidence="1">CL356</strain>
    </source>
</reference>
<evidence type="ECO:0000313" key="2">
    <source>
        <dbReference type="Proteomes" id="UP000789525"/>
    </source>
</evidence>
<evidence type="ECO:0000313" key="1">
    <source>
        <dbReference type="EMBL" id="CAG8692490.1"/>
    </source>
</evidence>
<dbReference type="Proteomes" id="UP000789525">
    <property type="component" value="Unassembled WGS sequence"/>
</dbReference>
<proteinExistence type="predicted"/>